<proteinExistence type="predicted"/>
<dbReference type="EMBL" id="JABCKI010000336">
    <property type="protein sequence ID" value="KAG5650912.1"/>
    <property type="molecule type" value="Genomic_DNA"/>
</dbReference>
<keyword evidence="2" id="KW-1185">Reference proteome</keyword>
<dbReference type="AlphaFoldDB" id="A0A9P7GHW5"/>
<sequence>MASASMPALPAPQGTTVPNTAESLNVINPAASIISRSLQTLPFVAELASPSDISNTPAASAAPQVNIGTQMSELPQENHYKVIGGLSTPPAAPGTRVQQMKATGSVLYEGLKLVLQGLNDCSDSFLPLKAVTGAFLNVIDVVETVSDNRKELEELKAKLEAITMIVTRYQKYNGLSAIENRIASFCS</sequence>
<dbReference type="OrthoDB" id="2991313at2759"/>
<reference evidence="1" key="2">
    <citation type="submission" date="2021-10" db="EMBL/GenBank/DDBJ databases">
        <title>Phylogenomics reveals ancestral predisposition of the termite-cultivated fungus Termitomyces towards a domesticated lifestyle.</title>
        <authorList>
            <person name="Auxier B."/>
            <person name="Grum-Grzhimaylo A."/>
            <person name="Cardenas M.E."/>
            <person name="Lodge J.D."/>
            <person name="Laessoe T."/>
            <person name="Pedersen O."/>
            <person name="Smith M.E."/>
            <person name="Kuyper T.W."/>
            <person name="Franco-Molano E.A."/>
            <person name="Baroni T.J."/>
            <person name="Aanen D.K."/>
        </authorList>
    </citation>
    <scope>NUCLEOTIDE SEQUENCE</scope>
    <source>
        <strain evidence="1">D49</strain>
    </source>
</reference>
<dbReference type="Proteomes" id="UP000717328">
    <property type="component" value="Unassembled WGS sequence"/>
</dbReference>
<comment type="caution">
    <text evidence="1">The sequence shown here is derived from an EMBL/GenBank/DDBJ whole genome shotgun (WGS) entry which is preliminary data.</text>
</comment>
<reference evidence="1" key="1">
    <citation type="submission" date="2021-02" db="EMBL/GenBank/DDBJ databases">
        <authorList>
            <person name="Nieuwenhuis M."/>
            <person name="Van De Peppel L.J.J."/>
        </authorList>
    </citation>
    <scope>NUCLEOTIDE SEQUENCE</scope>
    <source>
        <strain evidence="1">D49</strain>
    </source>
</reference>
<evidence type="ECO:0000313" key="1">
    <source>
        <dbReference type="EMBL" id="KAG5650912.1"/>
    </source>
</evidence>
<name>A0A9P7GHW5_9AGAR</name>
<accession>A0A9P7GHW5</accession>
<gene>
    <name evidence="1" type="ORF">H0H81_010575</name>
</gene>
<protein>
    <submittedName>
        <fullName evidence="1">Uncharacterized protein</fullName>
    </submittedName>
</protein>
<feature type="non-terminal residue" evidence="1">
    <location>
        <position position="187"/>
    </location>
</feature>
<organism evidence="1 2">
    <name type="scientific">Sphagnurus paluster</name>
    <dbReference type="NCBI Taxonomy" id="117069"/>
    <lineage>
        <taxon>Eukaryota</taxon>
        <taxon>Fungi</taxon>
        <taxon>Dikarya</taxon>
        <taxon>Basidiomycota</taxon>
        <taxon>Agaricomycotina</taxon>
        <taxon>Agaricomycetes</taxon>
        <taxon>Agaricomycetidae</taxon>
        <taxon>Agaricales</taxon>
        <taxon>Tricholomatineae</taxon>
        <taxon>Lyophyllaceae</taxon>
        <taxon>Sphagnurus</taxon>
    </lineage>
</organism>
<evidence type="ECO:0000313" key="2">
    <source>
        <dbReference type="Proteomes" id="UP000717328"/>
    </source>
</evidence>